<dbReference type="InterPro" id="IPR027915">
    <property type="entry name" value="DUF4452"/>
</dbReference>
<feature type="compositionally biased region" description="Low complexity" evidence="1">
    <location>
        <begin position="8"/>
        <end position="17"/>
    </location>
</feature>
<keyword evidence="3" id="KW-1185">Reference proteome</keyword>
<feature type="compositionally biased region" description="Polar residues" evidence="1">
    <location>
        <begin position="182"/>
        <end position="194"/>
    </location>
</feature>
<dbReference type="AlphaFoldDB" id="A0A6A6QVH4"/>
<feature type="region of interest" description="Disordered" evidence="1">
    <location>
        <begin position="1"/>
        <end position="54"/>
    </location>
</feature>
<gene>
    <name evidence="2" type="ORF">BU16DRAFT_459497</name>
</gene>
<evidence type="ECO:0000313" key="2">
    <source>
        <dbReference type="EMBL" id="KAF2496395.1"/>
    </source>
</evidence>
<proteinExistence type="predicted"/>
<dbReference type="EMBL" id="MU004188">
    <property type="protein sequence ID" value="KAF2496395.1"/>
    <property type="molecule type" value="Genomic_DNA"/>
</dbReference>
<evidence type="ECO:0000256" key="1">
    <source>
        <dbReference type="SAM" id="MobiDB-lite"/>
    </source>
</evidence>
<feature type="region of interest" description="Disordered" evidence="1">
    <location>
        <begin position="96"/>
        <end position="194"/>
    </location>
</feature>
<dbReference type="Pfam" id="PF14618">
    <property type="entry name" value="DUF4452"/>
    <property type="match status" value="1"/>
</dbReference>
<feature type="compositionally biased region" description="Polar residues" evidence="1">
    <location>
        <begin position="119"/>
        <end position="159"/>
    </location>
</feature>
<organism evidence="2 3">
    <name type="scientific">Lophium mytilinum</name>
    <dbReference type="NCBI Taxonomy" id="390894"/>
    <lineage>
        <taxon>Eukaryota</taxon>
        <taxon>Fungi</taxon>
        <taxon>Dikarya</taxon>
        <taxon>Ascomycota</taxon>
        <taxon>Pezizomycotina</taxon>
        <taxon>Dothideomycetes</taxon>
        <taxon>Pleosporomycetidae</taxon>
        <taxon>Mytilinidiales</taxon>
        <taxon>Mytilinidiaceae</taxon>
        <taxon>Lophium</taxon>
    </lineage>
</organism>
<dbReference type="PANTHER" id="PTHR39615">
    <property type="entry name" value="YALI0E17897P"/>
    <property type="match status" value="1"/>
</dbReference>
<reference evidence="2" key="1">
    <citation type="journal article" date="2020" name="Stud. Mycol.">
        <title>101 Dothideomycetes genomes: a test case for predicting lifestyles and emergence of pathogens.</title>
        <authorList>
            <person name="Haridas S."/>
            <person name="Albert R."/>
            <person name="Binder M."/>
            <person name="Bloem J."/>
            <person name="Labutti K."/>
            <person name="Salamov A."/>
            <person name="Andreopoulos B."/>
            <person name="Baker S."/>
            <person name="Barry K."/>
            <person name="Bills G."/>
            <person name="Bluhm B."/>
            <person name="Cannon C."/>
            <person name="Castanera R."/>
            <person name="Culley D."/>
            <person name="Daum C."/>
            <person name="Ezra D."/>
            <person name="Gonzalez J."/>
            <person name="Henrissat B."/>
            <person name="Kuo A."/>
            <person name="Liang C."/>
            <person name="Lipzen A."/>
            <person name="Lutzoni F."/>
            <person name="Magnuson J."/>
            <person name="Mondo S."/>
            <person name="Nolan M."/>
            <person name="Ohm R."/>
            <person name="Pangilinan J."/>
            <person name="Park H.-J."/>
            <person name="Ramirez L."/>
            <person name="Alfaro M."/>
            <person name="Sun H."/>
            <person name="Tritt A."/>
            <person name="Yoshinaga Y."/>
            <person name="Zwiers L.-H."/>
            <person name="Turgeon B."/>
            <person name="Goodwin S."/>
            <person name="Spatafora J."/>
            <person name="Crous P."/>
            <person name="Grigoriev I."/>
        </authorList>
    </citation>
    <scope>NUCLEOTIDE SEQUENCE</scope>
    <source>
        <strain evidence="2">CBS 269.34</strain>
    </source>
</reference>
<sequence length="194" mass="21963">MSQYMPYQSHPSQMHQQHSSHNHHGGRSRRAPRISASHQRMGKQMQQMYRTPKEAYVEPPTVTAFRRDFEAARSFDLEDDEVFCPFHLLTEDDLQSIHSSGSDRSSLSSGSPEQSPLQHSLQPTPSFVLSSAPNPYTPAYQPQSSSQTKLHQPLAQRTRNAIPIVDPSTRAVASPPPSVSPNRQMAQQFMSRRW</sequence>
<dbReference type="OrthoDB" id="5408025at2759"/>
<protein>
    <submittedName>
        <fullName evidence="2">Uncharacterized protein</fullName>
    </submittedName>
</protein>
<feature type="compositionally biased region" description="Low complexity" evidence="1">
    <location>
        <begin position="96"/>
        <end position="118"/>
    </location>
</feature>
<evidence type="ECO:0000313" key="3">
    <source>
        <dbReference type="Proteomes" id="UP000799750"/>
    </source>
</evidence>
<dbReference type="Proteomes" id="UP000799750">
    <property type="component" value="Unassembled WGS sequence"/>
</dbReference>
<accession>A0A6A6QVH4</accession>
<name>A0A6A6QVH4_9PEZI</name>
<dbReference type="PANTHER" id="PTHR39615:SF1">
    <property type="entry name" value="YALI0E17897P"/>
    <property type="match status" value="1"/>
</dbReference>
<feature type="compositionally biased region" description="Basic residues" evidence="1">
    <location>
        <begin position="18"/>
        <end position="32"/>
    </location>
</feature>